<keyword evidence="4 7" id="KW-1133">Transmembrane helix</keyword>
<dbReference type="InterPro" id="IPR001626">
    <property type="entry name" value="ABC_TroCD"/>
</dbReference>
<dbReference type="PANTHER" id="PTHR30477">
    <property type="entry name" value="ABC-TRANSPORTER METAL-BINDING PROTEIN"/>
    <property type="match status" value="1"/>
</dbReference>
<keyword evidence="6" id="KW-0813">Transport</keyword>
<evidence type="ECO:0000256" key="5">
    <source>
        <dbReference type="ARBA" id="ARBA00023136"/>
    </source>
</evidence>
<reference evidence="9" key="1">
    <citation type="journal article" date="2020" name="Microbiol. Resour. Announc.">
        <title>Draft Genome Sequences of Thiorhodococcus mannitoliphagus and Thiorhodococcus minor, Purple Sulfur Photosynthetic Bacteria in the Gammaproteobacterial Family Chromatiaceae.</title>
        <authorList>
            <person name="Aviles F.A."/>
            <person name="Meyer T.E."/>
            <person name="Kyndt J.A."/>
        </authorList>
    </citation>
    <scope>NUCLEOTIDE SEQUENCE [LARGE SCALE GENOMIC DNA]</scope>
    <source>
        <strain evidence="9">DSM 18266</strain>
    </source>
</reference>
<sequence length="282" mass="29771">MSGFFAALGEYGFLQSALLAGLLASIGCGVIGTFVVVKRITFMAGGIAHSVLGGMGAALYFGFDPFAGALIAAIVSALLIGTVRLAWKTQEDTLIGALWAIGMAIGVLFIAKTPGYASDLMSFLFGNILLVPTEELWLMAGLDLVLIVTVVLFYRQFLAISFDEELARLRGVPVTFFYLLLLCLVAITVVLLIQVVGLILVIALLTLPASIAGHYVQSLGGMMLIATLLGACFTSCGLALSFGPDLPAGPTMILLAGGVYVVSAFLSQFIRRRRARRLARAV</sequence>
<evidence type="ECO:0000256" key="7">
    <source>
        <dbReference type="SAM" id="Phobius"/>
    </source>
</evidence>
<feature type="transmembrane region" description="Helical" evidence="7">
    <location>
        <begin position="44"/>
        <end position="63"/>
    </location>
</feature>
<feature type="transmembrane region" description="Helical" evidence="7">
    <location>
        <begin position="248"/>
        <end position="270"/>
    </location>
</feature>
<protein>
    <submittedName>
        <fullName evidence="8">Metal ABC transporter permease</fullName>
    </submittedName>
</protein>
<evidence type="ECO:0000256" key="6">
    <source>
        <dbReference type="RuleBase" id="RU003943"/>
    </source>
</evidence>
<feature type="transmembrane region" description="Helical" evidence="7">
    <location>
        <begin position="12"/>
        <end position="37"/>
    </location>
</feature>
<name>A0A6P1DUH6_9GAMM</name>
<feature type="transmembrane region" description="Helical" evidence="7">
    <location>
        <begin position="94"/>
        <end position="116"/>
    </location>
</feature>
<feature type="transmembrane region" description="Helical" evidence="7">
    <location>
        <begin position="223"/>
        <end position="242"/>
    </location>
</feature>
<gene>
    <name evidence="8" type="ORF">G3480_14030</name>
</gene>
<dbReference type="Proteomes" id="UP000471640">
    <property type="component" value="Unassembled WGS sequence"/>
</dbReference>
<dbReference type="PANTHER" id="PTHR30477:SF18">
    <property type="entry name" value="METAL TRANSPORT SYSTEM MEMBRANE PROTEIN CT_417-RELATED"/>
    <property type="match status" value="1"/>
</dbReference>
<keyword evidence="5 7" id="KW-0472">Membrane</keyword>
<evidence type="ECO:0000256" key="3">
    <source>
        <dbReference type="ARBA" id="ARBA00022692"/>
    </source>
</evidence>
<keyword evidence="9" id="KW-1185">Reference proteome</keyword>
<comment type="similarity">
    <text evidence="2 6">Belongs to the ABC-3 integral membrane protein family.</text>
</comment>
<reference evidence="8 9" key="2">
    <citation type="submission" date="2020-02" db="EMBL/GenBank/DDBJ databases">
        <title>Genome sequences of Thiorhodococcus mannitoliphagus and Thiorhodococcus minor, purple sulfur photosynthetic bacteria in the gammaproteobacterial family, Chromatiaceae.</title>
        <authorList>
            <person name="Aviles F.A."/>
            <person name="Meyer T.E."/>
            <person name="Kyndt J.A."/>
        </authorList>
    </citation>
    <scope>NUCLEOTIDE SEQUENCE [LARGE SCALE GENOMIC DNA]</scope>
    <source>
        <strain evidence="8 9">DSM 18266</strain>
    </source>
</reference>
<dbReference type="Gene3D" id="1.10.3470.10">
    <property type="entry name" value="ABC transporter involved in vitamin B12 uptake, BtuC"/>
    <property type="match status" value="1"/>
</dbReference>
<comment type="subcellular location">
    <subcellularLocation>
        <location evidence="6">Cell membrane</location>
        <topology evidence="6">Multi-pass membrane protein</topology>
    </subcellularLocation>
    <subcellularLocation>
        <location evidence="1">Membrane</location>
        <topology evidence="1">Multi-pass membrane protein</topology>
    </subcellularLocation>
</comment>
<dbReference type="Pfam" id="PF00950">
    <property type="entry name" value="ABC-3"/>
    <property type="match status" value="1"/>
</dbReference>
<dbReference type="EMBL" id="JAAIJR010000054">
    <property type="protein sequence ID" value="NEX21419.1"/>
    <property type="molecule type" value="Genomic_DNA"/>
</dbReference>
<evidence type="ECO:0000256" key="4">
    <source>
        <dbReference type="ARBA" id="ARBA00022989"/>
    </source>
</evidence>
<dbReference type="GO" id="GO:0010043">
    <property type="term" value="P:response to zinc ion"/>
    <property type="evidence" value="ECO:0007669"/>
    <property type="project" value="TreeGrafter"/>
</dbReference>
<feature type="transmembrane region" description="Helical" evidence="7">
    <location>
        <begin position="175"/>
        <end position="193"/>
    </location>
</feature>
<evidence type="ECO:0000313" key="9">
    <source>
        <dbReference type="Proteomes" id="UP000471640"/>
    </source>
</evidence>
<dbReference type="InterPro" id="IPR037294">
    <property type="entry name" value="ABC_BtuC-like"/>
</dbReference>
<dbReference type="RefSeq" id="WP_164654520.1">
    <property type="nucleotide sequence ID" value="NZ_JAAIJR010000054.1"/>
</dbReference>
<accession>A0A6P1DUH6</accession>
<comment type="caution">
    <text evidence="8">The sequence shown here is derived from an EMBL/GenBank/DDBJ whole genome shotgun (WGS) entry which is preliminary data.</text>
</comment>
<dbReference type="SUPFAM" id="SSF81345">
    <property type="entry name" value="ABC transporter involved in vitamin B12 uptake, BtuC"/>
    <property type="match status" value="1"/>
</dbReference>
<feature type="transmembrane region" description="Helical" evidence="7">
    <location>
        <begin position="69"/>
        <end position="87"/>
    </location>
</feature>
<evidence type="ECO:0000256" key="1">
    <source>
        <dbReference type="ARBA" id="ARBA00004141"/>
    </source>
</evidence>
<feature type="transmembrane region" description="Helical" evidence="7">
    <location>
        <begin position="199"/>
        <end position="216"/>
    </location>
</feature>
<organism evidence="8 9">
    <name type="scientific">Thiorhodococcus mannitoliphagus</name>
    <dbReference type="NCBI Taxonomy" id="329406"/>
    <lineage>
        <taxon>Bacteria</taxon>
        <taxon>Pseudomonadati</taxon>
        <taxon>Pseudomonadota</taxon>
        <taxon>Gammaproteobacteria</taxon>
        <taxon>Chromatiales</taxon>
        <taxon>Chromatiaceae</taxon>
        <taxon>Thiorhodococcus</taxon>
    </lineage>
</organism>
<evidence type="ECO:0000313" key="8">
    <source>
        <dbReference type="EMBL" id="NEX21419.1"/>
    </source>
</evidence>
<keyword evidence="3 6" id="KW-0812">Transmembrane</keyword>
<dbReference type="CDD" id="cd06550">
    <property type="entry name" value="TM_ABC_iron-siderophores_like"/>
    <property type="match status" value="1"/>
</dbReference>
<dbReference type="AlphaFoldDB" id="A0A6P1DUH6"/>
<proteinExistence type="inferred from homology"/>
<dbReference type="GO" id="GO:0043190">
    <property type="term" value="C:ATP-binding cassette (ABC) transporter complex"/>
    <property type="evidence" value="ECO:0007669"/>
    <property type="project" value="InterPro"/>
</dbReference>
<dbReference type="GO" id="GO:0055085">
    <property type="term" value="P:transmembrane transport"/>
    <property type="evidence" value="ECO:0007669"/>
    <property type="project" value="InterPro"/>
</dbReference>
<feature type="transmembrane region" description="Helical" evidence="7">
    <location>
        <begin position="136"/>
        <end position="154"/>
    </location>
</feature>
<evidence type="ECO:0000256" key="2">
    <source>
        <dbReference type="ARBA" id="ARBA00008034"/>
    </source>
</evidence>